<dbReference type="PANTHER" id="PTHR13309:SF0">
    <property type="entry name" value="FMR1-INTERACTING PROTEIN NUFIP1"/>
    <property type="match status" value="1"/>
</dbReference>
<dbReference type="Proteomes" id="UP000236161">
    <property type="component" value="Unassembled WGS sequence"/>
</dbReference>
<feature type="region of interest" description="Disordered" evidence="1">
    <location>
        <begin position="313"/>
        <end position="358"/>
    </location>
</feature>
<dbReference type="InterPro" id="IPR019496">
    <property type="entry name" value="NUFIP1_cons_dom"/>
</dbReference>
<dbReference type="InterPro" id="IPR039136">
    <property type="entry name" value="NUFIP1-like"/>
</dbReference>
<organism evidence="3 4">
    <name type="scientific">Apostasia shenzhenica</name>
    <dbReference type="NCBI Taxonomy" id="1088818"/>
    <lineage>
        <taxon>Eukaryota</taxon>
        <taxon>Viridiplantae</taxon>
        <taxon>Streptophyta</taxon>
        <taxon>Embryophyta</taxon>
        <taxon>Tracheophyta</taxon>
        <taxon>Spermatophyta</taxon>
        <taxon>Magnoliopsida</taxon>
        <taxon>Liliopsida</taxon>
        <taxon>Asparagales</taxon>
        <taxon>Orchidaceae</taxon>
        <taxon>Apostasioideae</taxon>
        <taxon>Apostasia</taxon>
    </lineage>
</organism>
<name>A0A2I0A4Q1_9ASPA</name>
<dbReference type="STRING" id="1088818.A0A2I0A4Q1"/>
<evidence type="ECO:0000256" key="1">
    <source>
        <dbReference type="SAM" id="MobiDB-lite"/>
    </source>
</evidence>
<evidence type="ECO:0000313" key="3">
    <source>
        <dbReference type="EMBL" id="PKA50529.1"/>
    </source>
</evidence>
<dbReference type="Pfam" id="PF10453">
    <property type="entry name" value="NUFIP1"/>
    <property type="match status" value="1"/>
</dbReference>
<protein>
    <recommendedName>
        <fullName evidence="2">FMR1-interacting protein 1 conserved domain-containing protein</fullName>
    </recommendedName>
</protein>
<dbReference type="PANTHER" id="PTHR13309">
    <property type="entry name" value="NUCLEAR FRAGILE X MENTAL RETARDATION PROTEIN INTERACTING PROTEIN 1"/>
    <property type="match status" value="1"/>
</dbReference>
<evidence type="ECO:0000313" key="4">
    <source>
        <dbReference type="Proteomes" id="UP000236161"/>
    </source>
</evidence>
<feature type="compositionally biased region" description="Basic residues" evidence="1">
    <location>
        <begin position="324"/>
        <end position="346"/>
    </location>
</feature>
<feature type="domain" description="FMR1-interacting protein 1 conserved" evidence="2">
    <location>
        <begin position="226"/>
        <end position="256"/>
    </location>
</feature>
<dbReference type="GO" id="GO:0005634">
    <property type="term" value="C:nucleus"/>
    <property type="evidence" value="ECO:0007669"/>
    <property type="project" value="TreeGrafter"/>
</dbReference>
<dbReference type="GO" id="GO:0000492">
    <property type="term" value="P:box C/D snoRNP assembly"/>
    <property type="evidence" value="ECO:0007669"/>
    <property type="project" value="TreeGrafter"/>
</dbReference>
<reference evidence="3 4" key="1">
    <citation type="journal article" date="2017" name="Nature">
        <title>The Apostasia genome and the evolution of orchids.</title>
        <authorList>
            <person name="Zhang G.Q."/>
            <person name="Liu K.W."/>
            <person name="Li Z."/>
            <person name="Lohaus R."/>
            <person name="Hsiao Y.Y."/>
            <person name="Niu S.C."/>
            <person name="Wang J.Y."/>
            <person name="Lin Y.C."/>
            <person name="Xu Q."/>
            <person name="Chen L.J."/>
            <person name="Yoshida K."/>
            <person name="Fujiwara S."/>
            <person name="Wang Z.W."/>
            <person name="Zhang Y.Q."/>
            <person name="Mitsuda N."/>
            <person name="Wang M."/>
            <person name="Liu G.H."/>
            <person name="Pecoraro L."/>
            <person name="Huang H.X."/>
            <person name="Xiao X.J."/>
            <person name="Lin M."/>
            <person name="Wu X.Y."/>
            <person name="Wu W.L."/>
            <person name="Chen Y.Y."/>
            <person name="Chang S.B."/>
            <person name="Sakamoto S."/>
            <person name="Ohme-Takagi M."/>
            <person name="Yagi M."/>
            <person name="Zeng S.J."/>
            <person name="Shen C.Y."/>
            <person name="Yeh C.M."/>
            <person name="Luo Y.B."/>
            <person name="Tsai W.C."/>
            <person name="Van de Peer Y."/>
            <person name="Liu Z.J."/>
        </authorList>
    </citation>
    <scope>NUCLEOTIDE SEQUENCE [LARGE SCALE GENOMIC DNA]</scope>
    <source>
        <strain evidence="4">cv. Shenzhen</strain>
        <tissue evidence="3">Stem</tissue>
    </source>
</reference>
<dbReference type="EMBL" id="KZ452023">
    <property type="protein sequence ID" value="PKA50529.1"/>
    <property type="molecule type" value="Genomic_DNA"/>
</dbReference>
<sequence>MILNPFGFNNPQNSIPATGGFNNHYTQLRSSLNVQNLMQGMQNNVAGVLPQRGQLITNPPILPQFFPQQLGFLGGLPNPSLFSLQQVGFPWRPNMSQSLNQMMGFLSNGPLGSQNTSFAPISHPLMAFSGNHNRGFVGSVFPQSAPPGTSNSTATDGFETEANCLSSQPVSSNSMQSNASNNIKESVHSRLQIPKTSVSPVKKCQSERELLLVYPTTRLEDVRSLTVLYNESEIQAWREARKRNFPTRDNIEKRQKLGSCITNDEYINSDAKLRRQQLKEVLTKQAELGIEVAEIPSSYLTEPEMQALMTTNEKKGSNMDSRIPNKRTNNKRRRYGRDNRRVKKPKIRDETLSSPPVKKREPTLLRKLLNNDIRRDKSHLLQAFRFMVLNSFFKDRPEKPLVFPLIKAKDDICEPRITKEKEISQEKVDSDHSSIRMEGKVEETKVQELPNVVLVAENECDAESSDSECVEVVNELCMENGGIGDKSEEGEITD</sequence>
<dbReference type="GO" id="GO:0003723">
    <property type="term" value="F:RNA binding"/>
    <property type="evidence" value="ECO:0007669"/>
    <property type="project" value="InterPro"/>
</dbReference>
<gene>
    <name evidence="3" type="ORF">AXF42_Ash013744</name>
</gene>
<dbReference type="AlphaFoldDB" id="A0A2I0A4Q1"/>
<dbReference type="OrthoDB" id="273070at2759"/>
<proteinExistence type="predicted"/>
<accession>A0A2I0A4Q1</accession>
<keyword evidence="4" id="KW-1185">Reference proteome</keyword>
<evidence type="ECO:0000259" key="2">
    <source>
        <dbReference type="Pfam" id="PF10453"/>
    </source>
</evidence>